<dbReference type="Proteomes" id="UP000297851">
    <property type="component" value="Unassembled WGS sequence"/>
</dbReference>
<dbReference type="InterPro" id="IPR011010">
    <property type="entry name" value="DNA_brk_join_enz"/>
</dbReference>
<dbReference type="EMBL" id="SOGO01000025">
    <property type="protein sequence ID" value="TFD02436.1"/>
    <property type="molecule type" value="Genomic_DNA"/>
</dbReference>
<accession>A0ABY2JF53</accession>
<dbReference type="Gene3D" id="1.10.443.10">
    <property type="entry name" value="Intergrase catalytic core"/>
    <property type="match status" value="1"/>
</dbReference>
<evidence type="ECO:0008006" key="4">
    <source>
        <dbReference type="Google" id="ProtNLM"/>
    </source>
</evidence>
<evidence type="ECO:0000256" key="1">
    <source>
        <dbReference type="ARBA" id="ARBA00023172"/>
    </source>
</evidence>
<sequence length="314" mass="34755">MAAARAALSALSAKKMAEYVPDLPAEQLESIRPFVEDAVALALPQTTYSVETLMGPCIHFAYWAVYVVGAELDATIIFNRELIEHYVRDNLPDLTQGTQRNYRSWLFRVAEAVNPEANPRNPMPLNERSLDTPYDEAERVALDRWAAGQGTVYMRRGASTLIALGAGAGLTSVEIATLRRDSVMVSPDRVVTINVTNDGRVRTVIVRARYEKSLAKAIRDLPGESFVFLPKRTSTKNNVVSAFVARASSPTGSPSVRVRRLRNTWLVQQMTDRVDVFTLMEAAGLQSLESISRLASYVPRLSNDARIAQLRGTK</sequence>
<organism evidence="2 3">
    <name type="scientific">Cryobacterium sandaracinum</name>
    <dbReference type="NCBI Taxonomy" id="1259247"/>
    <lineage>
        <taxon>Bacteria</taxon>
        <taxon>Bacillati</taxon>
        <taxon>Actinomycetota</taxon>
        <taxon>Actinomycetes</taxon>
        <taxon>Micrococcales</taxon>
        <taxon>Microbacteriaceae</taxon>
        <taxon>Cryobacterium</taxon>
    </lineage>
</organism>
<comment type="caution">
    <text evidence="2">The sequence shown here is derived from an EMBL/GenBank/DDBJ whole genome shotgun (WGS) entry which is preliminary data.</text>
</comment>
<evidence type="ECO:0000313" key="3">
    <source>
        <dbReference type="Proteomes" id="UP000297851"/>
    </source>
</evidence>
<keyword evidence="3" id="KW-1185">Reference proteome</keyword>
<dbReference type="SUPFAM" id="SSF56349">
    <property type="entry name" value="DNA breaking-rejoining enzymes"/>
    <property type="match status" value="1"/>
</dbReference>
<gene>
    <name evidence="2" type="ORF">E3T25_08955</name>
</gene>
<dbReference type="InterPro" id="IPR013762">
    <property type="entry name" value="Integrase-like_cat_sf"/>
</dbReference>
<reference evidence="2 3" key="1">
    <citation type="submission" date="2019-03" db="EMBL/GenBank/DDBJ databases">
        <title>Genomics of glacier-inhabiting Cryobacterium strains.</title>
        <authorList>
            <person name="Liu Q."/>
            <person name="Xin Y.-H."/>
        </authorList>
    </citation>
    <scope>NUCLEOTIDE SEQUENCE [LARGE SCALE GENOMIC DNA]</scope>
    <source>
        <strain evidence="2 3">TMT2-16</strain>
    </source>
</reference>
<dbReference type="RefSeq" id="WP_134373744.1">
    <property type="nucleotide sequence ID" value="NZ_SOGO01000025.1"/>
</dbReference>
<name>A0ABY2JF53_9MICO</name>
<evidence type="ECO:0000313" key="2">
    <source>
        <dbReference type="EMBL" id="TFD02436.1"/>
    </source>
</evidence>
<keyword evidence="1" id="KW-0233">DNA recombination</keyword>
<protein>
    <recommendedName>
        <fullName evidence="4">Tyr recombinase domain-containing protein</fullName>
    </recommendedName>
</protein>
<proteinExistence type="predicted"/>